<comment type="caution">
    <text evidence="2">The sequence shown here is derived from an EMBL/GenBank/DDBJ whole genome shotgun (WGS) entry which is preliminary data.</text>
</comment>
<reference evidence="2" key="1">
    <citation type="journal article" date="2023" name="Mol. Plant Microbe Interact.">
        <title>Elucidating the Obligate Nature and Biological Capacity of an Invasive Fungal Corn Pathogen.</title>
        <authorList>
            <person name="MacCready J.S."/>
            <person name="Roggenkamp E.M."/>
            <person name="Gdanetz K."/>
            <person name="Chilvers M.I."/>
        </authorList>
    </citation>
    <scope>NUCLEOTIDE SEQUENCE</scope>
    <source>
        <strain evidence="2">PM02</strain>
    </source>
</reference>
<dbReference type="InterPro" id="IPR000999">
    <property type="entry name" value="RNase_III_dom"/>
</dbReference>
<proteinExistence type="predicted"/>
<sequence length="196" mass="22087">MIGPGFSLNIVKDPRRQVWVVNADPKKLDAMYNRLLGPNGDRMLPDEIKWLAVTHRSFDYGRRGHNTKLGYYGRLLLAYEVTRSILVNQSIVPEPKVDEHGRVPFEHPALANVDRLVAKQPQDILDKDRVTRLATEVGLTDVVRWKPAKPENLEGSGQSVVMTSTMYAIVGALSLHSGNQVASQVARERIIKRLWV</sequence>
<dbReference type="PANTHER" id="PTHR28160">
    <property type="entry name" value="54S RIBOSOMAL PROTEIN L15, MITOCHONDRIAL"/>
    <property type="match status" value="1"/>
</dbReference>
<organism evidence="2 3">
    <name type="scientific">Phyllachora maydis</name>
    <dbReference type="NCBI Taxonomy" id="1825666"/>
    <lineage>
        <taxon>Eukaryota</taxon>
        <taxon>Fungi</taxon>
        <taxon>Dikarya</taxon>
        <taxon>Ascomycota</taxon>
        <taxon>Pezizomycotina</taxon>
        <taxon>Sordariomycetes</taxon>
        <taxon>Sordariomycetidae</taxon>
        <taxon>Phyllachorales</taxon>
        <taxon>Phyllachoraceae</taxon>
        <taxon>Phyllachora</taxon>
    </lineage>
</organism>
<gene>
    <name evidence="2" type="ORF">P8C59_003707</name>
</gene>
<evidence type="ECO:0000313" key="2">
    <source>
        <dbReference type="EMBL" id="KAK2069100.1"/>
    </source>
</evidence>
<dbReference type="AlphaFoldDB" id="A0AAD9I1Y7"/>
<dbReference type="Gene3D" id="1.10.1520.10">
    <property type="entry name" value="Ribonuclease III domain"/>
    <property type="match status" value="1"/>
</dbReference>
<feature type="domain" description="RNase III" evidence="1">
    <location>
        <begin position="46"/>
        <end position="194"/>
    </location>
</feature>
<dbReference type="EMBL" id="JAQQPM010000003">
    <property type="protein sequence ID" value="KAK2069100.1"/>
    <property type="molecule type" value="Genomic_DNA"/>
</dbReference>
<dbReference type="GO" id="GO:0032543">
    <property type="term" value="P:mitochondrial translation"/>
    <property type="evidence" value="ECO:0007669"/>
    <property type="project" value="InterPro"/>
</dbReference>
<dbReference type="SUPFAM" id="SSF69065">
    <property type="entry name" value="RNase III domain-like"/>
    <property type="match status" value="1"/>
</dbReference>
<dbReference type="FunFam" id="1.10.1520.10:FF:000018">
    <property type="entry name" value="RNase III domain protein"/>
    <property type="match status" value="1"/>
</dbReference>
<dbReference type="PANTHER" id="PTHR28160:SF1">
    <property type="entry name" value="LARGE RIBOSOMAL SUBUNIT PROTEIN ML57"/>
    <property type="match status" value="1"/>
</dbReference>
<evidence type="ECO:0000313" key="3">
    <source>
        <dbReference type="Proteomes" id="UP001217918"/>
    </source>
</evidence>
<evidence type="ECO:0000259" key="1">
    <source>
        <dbReference type="Pfam" id="PF14622"/>
    </source>
</evidence>
<accession>A0AAD9I1Y7</accession>
<keyword evidence="3" id="KW-1185">Reference proteome</keyword>
<dbReference type="Pfam" id="PF14622">
    <property type="entry name" value="Ribonucleas_3_3"/>
    <property type="match status" value="1"/>
</dbReference>
<dbReference type="InterPro" id="IPR040030">
    <property type="entry name" value="Ribosomal_mL57"/>
</dbReference>
<dbReference type="GO" id="GO:0003735">
    <property type="term" value="F:structural constituent of ribosome"/>
    <property type="evidence" value="ECO:0007669"/>
    <property type="project" value="InterPro"/>
</dbReference>
<dbReference type="Proteomes" id="UP001217918">
    <property type="component" value="Unassembled WGS sequence"/>
</dbReference>
<dbReference type="InterPro" id="IPR036389">
    <property type="entry name" value="RNase_III_sf"/>
</dbReference>
<dbReference type="GO" id="GO:0004525">
    <property type="term" value="F:ribonuclease III activity"/>
    <property type="evidence" value="ECO:0007669"/>
    <property type="project" value="InterPro"/>
</dbReference>
<dbReference type="GO" id="GO:0005762">
    <property type="term" value="C:mitochondrial large ribosomal subunit"/>
    <property type="evidence" value="ECO:0007669"/>
    <property type="project" value="InterPro"/>
</dbReference>
<name>A0AAD9I1Y7_9PEZI</name>
<dbReference type="GO" id="GO:0006396">
    <property type="term" value="P:RNA processing"/>
    <property type="evidence" value="ECO:0007669"/>
    <property type="project" value="InterPro"/>
</dbReference>
<protein>
    <recommendedName>
        <fullName evidence="1">RNase III domain-containing protein</fullName>
    </recommendedName>
</protein>